<dbReference type="RefSeq" id="WP_183305325.1">
    <property type="nucleotide sequence ID" value="NZ_JACIEP010000001.1"/>
</dbReference>
<evidence type="ECO:0000313" key="2">
    <source>
        <dbReference type="EMBL" id="MBB4034383.1"/>
    </source>
</evidence>
<dbReference type="Gene3D" id="2.40.128.720">
    <property type="match status" value="1"/>
</dbReference>
<sequence length="145" mass="16367">MKTLIISSVLAALVSVASLSAGNPKTTVYENIETTDAGVKKEYISYNTKISQGENKIVYIYNSNGVLASKTVYNWNTEKGWVILKNYDYKYNVDGKLAYLNFTKWENNRSVQAEQLIHIYDNEGNFMAVEKIDLNGEDVAYASQK</sequence>
<gene>
    <name evidence="2" type="ORF">GGR21_000268</name>
</gene>
<evidence type="ECO:0000313" key="3">
    <source>
        <dbReference type="Proteomes" id="UP000555103"/>
    </source>
</evidence>
<accession>A0A840CRK7</accession>
<keyword evidence="1" id="KW-0732">Signal</keyword>
<dbReference type="Proteomes" id="UP000555103">
    <property type="component" value="Unassembled WGS sequence"/>
</dbReference>
<evidence type="ECO:0008006" key="4">
    <source>
        <dbReference type="Google" id="ProtNLM"/>
    </source>
</evidence>
<feature type="chain" id="PRO_5033021120" description="DUF3836 domain-containing protein" evidence="1">
    <location>
        <begin position="22"/>
        <end position="145"/>
    </location>
</feature>
<proteinExistence type="predicted"/>
<organism evidence="2 3">
    <name type="scientific">Dysgonomonas hofstadii</name>
    <dbReference type="NCBI Taxonomy" id="637886"/>
    <lineage>
        <taxon>Bacteria</taxon>
        <taxon>Pseudomonadati</taxon>
        <taxon>Bacteroidota</taxon>
        <taxon>Bacteroidia</taxon>
        <taxon>Bacteroidales</taxon>
        <taxon>Dysgonomonadaceae</taxon>
        <taxon>Dysgonomonas</taxon>
    </lineage>
</organism>
<dbReference type="EMBL" id="JACIEP010000001">
    <property type="protein sequence ID" value="MBB4034383.1"/>
    <property type="molecule type" value="Genomic_DNA"/>
</dbReference>
<feature type="signal peptide" evidence="1">
    <location>
        <begin position="1"/>
        <end position="21"/>
    </location>
</feature>
<protein>
    <recommendedName>
        <fullName evidence="4">DUF3836 domain-containing protein</fullName>
    </recommendedName>
</protein>
<evidence type="ECO:0000256" key="1">
    <source>
        <dbReference type="SAM" id="SignalP"/>
    </source>
</evidence>
<reference evidence="2 3" key="1">
    <citation type="submission" date="2020-08" db="EMBL/GenBank/DDBJ databases">
        <title>Genomic Encyclopedia of Type Strains, Phase IV (KMG-IV): sequencing the most valuable type-strain genomes for metagenomic binning, comparative biology and taxonomic classification.</title>
        <authorList>
            <person name="Goeker M."/>
        </authorList>
    </citation>
    <scope>NUCLEOTIDE SEQUENCE [LARGE SCALE GENOMIC DNA]</scope>
    <source>
        <strain evidence="2 3">DSM 104969</strain>
    </source>
</reference>
<name>A0A840CRK7_9BACT</name>
<keyword evidence="3" id="KW-1185">Reference proteome</keyword>
<comment type="caution">
    <text evidence="2">The sequence shown here is derived from an EMBL/GenBank/DDBJ whole genome shotgun (WGS) entry which is preliminary data.</text>
</comment>
<dbReference type="AlphaFoldDB" id="A0A840CRK7"/>